<dbReference type="OrthoDB" id="10006996at2759"/>
<dbReference type="PANTHER" id="PTHR23278:SF19">
    <property type="entry name" value="OBSCURIN"/>
    <property type="match status" value="1"/>
</dbReference>
<proteinExistence type="predicted"/>
<evidence type="ECO:0000313" key="4">
    <source>
        <dbReference type="EMBL" id="CAD7624225.1"/>
    </source>
</evidence>
<keyword evidence="2" id="KW-0812">Transmembrane</keyword>
<keyword evidence="5" id="KW-1185">Reference proteome</keyword>
<feature type="domain" description="Ig-like" evidence="3">
    <location>
        <begin position="2"/>
        <end position="94"/>
    </location>
</feature>
<keyword evidence="2" id="KW-1133">Transmembrane helix</keyword>
<dbReference type="InterPro" id="IPR007110">
    <property type="entry name" value="Ig-like_dom"/>
</dbReference>
<dbReference type="AlphaFoldDB" id="A0A7R9PX50"/>
<keyword evidence="1" id="KW-0677">Repeat</keyword>
<evidence type="ECO:0000256" key="1">
    <source>
        <dbReference type="ARBA" id="ARBA00022737"/>
    </source>
</evidence>
<gene>
    <name evidence="4" type="ORF">OSB1V03_LOCUS4670</name>
</gene>
<name>A0A7R9PX50_9ACAR</name>
<dbReference type="SMART" id="SM00409">
    <property type="entry name" value="IG"/>
    <property type="match status" value="1"/>
</dbReference>
<organism evidence="4">
    <name type="scientific">Medioppia subpectinata</name>
    <dbReference type="NCBI Taxonomy" id="1979941"/>
    <lineage>
        <taxon>Eukaryota</taxon>
        <taxon>Metazoa</taxon>
        <taxon>Ecdysozoa</taxon>
        <taxon>Arthropoda</taxon>
        <taxon>Chelicerata</taxon>
        <taxon>Arachnida</taxon>
        <taxon>Acari</taxon>
        <taxon>Acariformes</taxon>
        <taxon>Sarcoptiformes</taxon>
        <taxon>Oribatida</taxon>
        <taxon>Brachypylina</taxon>
        <taxon>Oppioidea</taxon>
        <taxon>Oppiidae</taxon>
        <taxon>Medioppia</taxon>
    </lineage>
</organism>
<dbReference type="Proteomes" id="UP000759131">
    <property type="component" value="Unassembled WGS sequence"/>
</dbReference>
<dbReference type="InterPro" id="IPR036116">
    <property type="entry name" value="FN3_sf"/>
</dbReference>
<dbReference type="EMBL" id="OC856752">
    <property type="protein sequence ID" value="CAD7624225.1"/>
    <property type="molecule type" value="Genomic_DNA"/>
</dbReference>
<dbReference type="InterPro" id="IPR003598">
    <property type="entry name" value="Ig_sub2"/>
</dbReference>
<reference evidence="4" key="1">
    <citation type="submission" date="2020-11" db="EMBL/GenBank/DDBJ databases">
        <authorList>
            <person name="Tran Van P."/>
        </authorList>
    </citation>
    <scope>NUCLEOTIDE SEQUENCE</scope>
</reference>
<dbReference type="EMBL" id="CAJPIZ010002177">
    <property type="protein sequence ID" value="CAG2104655.1"/>
    <property type="molecule type" value="Genomic_DNA"/>
</dbReference>
<dbReference type="Pfam" id="PF07679">
    <property type="entry name" value="I-set"/>
    <property type="match status" value="1"/>
</dbReference>
<dbReference type="SMART" id="SM00408">
    <property type="entry name" value="IGc2"/>
    <property type="match status" value="1"/>
</dbReference>
<feature type="non-terminal residue" evidence="4">
    <location>
        <position position="1"/>
    </location>
</feature>
<sequence>VPQLSLRLGSKLRHSHIQEGNDVYFECNIRAAPWVTEIRWWFEGKEIHTNTSAGVIVSNQSLVLQRVQRLQRGRYTCSAVNTEGEGESNSVHLRVQYAPVCKPGQKILYGAARHESVKIYCEVEADPPEVNFRWGFNSSGEQMEIMNHVTEGSTSVATYMPRTEFDYGALFCWARNSVGTQLEPCTFTIIPAGPPDSVKNCTVMNVTEDSIKVDCVEGYDGGLLQHFILEIHDTIQHKLKANISNAWPSFTAKRLPSGSSFLIVIYAANTKGRSKGVALTATTLSLPESMNRLGRGNVWQLSFSPVLAVLIAIVFALVVIAFVIVIVMKFKSSSARLRNERAKNRNMKDKTTIAIRKSVDEICDVCTCGGDQDDKCPDIIPANCPPHPVFSTLQHPRRVRVLPPHAIRSNDDINTHQHTDV</sequence>
<evidence type="ECO:0000313" key="5">
    <source>
        <dbReference type="Proteomes" id="UP000759131"/>
    </source>
</evidence>
<evidence type="ECO:0000259" key="3">
    <source>
        <dbReference type="PROSITE" id="PS50835"/>
    </source>
</evidence>
<dbReference type="SUPFAM" id="SSF49265">
    <property type="entry name" value="Fibronectin type III"/>
    <property type="match status" value="1"/>
</dbReference>
<dbReference type="InterPro" id="IPR013098">
    <property type="entry name" value="Ig_I-set"/>
</dbReference>
<protein>
    <recommendedName>
        <fullName evidence="3">Ig-like domain-containing protein</fullName>
    </recommendedName>
</protein>
<dbReference type="SUPFAM" id="SSF48726">
    <property type="entry name" value="Immunoglobulin"/>
    <property type="match status" value="2"/>
</dbReference>
<feature type="transmembrane region" description="Helical" evidence="2">
    <location>
        <begin position="306"/>
        <end position="328"/>
    </location>
</feature>
<dbReference type="InterPro" id="IPR036179">
    <property type="entry name" value="Ig-like_dom_sf"/>
</dbReference>
<evidence type="ECO:0000256" key="2">
    <source>
        <dbReference type="SAM" id="Phobius"/>
    </source>
</evidence>
<dbReference type="PROSITE" id="PS50835">
    <property type="entry name" value="IG_LIKE"/>
    <property type="match status" value="2"/>
</dbReference>
<accession>A0A7R9PX50</accession>
<dbReference type="Gene3D" id="2.60.40.10">
    <property type="entry name" value="Immunoglobulins"/>
    <property type="match status" value="2"/>
</dbReference>
<dbReference type="InterPro" id="IPR013783">
    <property type="entry name" value="Ig-like_fold"/>
</dbReference>
<dbReference type="InterPro" id="IPR003599">
    <property type="entry name" value="Ig_sub"/>
</dbReference>
<dbReference type="PANTHER" id="PTHR23278">
    <property type="entry name" value="SIDESTEP PROTEIN"/>
    <property type="match status" value="1"/>
</dbReference>
<keyword evidence="2" id="KW-0472">Membrane</keyword>
<feature type="domain" description="Ig-like" evidence="3">
    <location>
        <begin position="103"/>
        <end position="188"/>
    </location>
</feature>